<evidence type="ECO:0000256" key="1">
    <source>
        <dbReference type="ARBA" id="ARBA00005051"/>
    </source>
</evidence>
<reference evidence="10" key="1">
    <citation type="submission" date="2017-01" db="EMBL/GenBank/DDBJ databases">
        <title>Novel pathways for hydrocarbon cycling and metabolic interdependencies in hydrothermal sediment communities.</title>
        <authorList>
            <person name="Dombrowski N."/>
            <person name="Seitz K."/>
            <person name="Teske A."/>
            <person name="Baker B."/>
        </authorList>
    </citation>
    <scope>NUCLEOTIDE SEQUENCE [LARGE SCALE GENOMIC DNA]</scope>
</reference>
<dbReference type="PANTHER" id="PTHR43071:SF1">
    <property type="entry name" value="2-AMINO-4-HYDROXY-6-HYDROXYMETHYLDIHYDROPTERIDINE PYROPHOSPHOKINASE"/>
    <property type="match status" value="1"/>
</dbReference>
<keyword evidence="3" id="KW-0808">Transferase</keyword>
<proteinExistence type="predicted"/>
<evidence type="ECO:0000313" key="9">
    <source>
        <dbReference type="EMBL" id="OPX17626.1"/>
    </source>
</evidence>
<dbReference type="SUPFAM" id="SSF55083">
    <property type="entry name" value="6-hydroxymethyl-7,8-dihydropterin pyrophosphokinase, HPPK"/>
    <property type="match status" value="1"/>
</dbReference>
<dbReference type="GO" id="GO:0016301">
    <property type="term" value="F:kinase activity"/>
    <property type="evidence" value="ECO:0007669"/>
    <property type="project" value="UniProtKB-KW"/>
</dbReference>
<dbReference type="GO" id="GO:0046656">
    <property type="term" value="P:folic acid biosynthetic process"/>
    <property type="evidence" value="ECO:0007669"/>
    <property type="project" value="UniProtKB-KW"/>
</dbReference>
<evidence type="ECO:0000256" key="7">
    <source>
        <dbReference type="ARBA" id="ARBA00022909"/>
    </source>
</evidence>
<dbReference type="PANTHER" id="PTHR43071">
    <property type="entry name" value="2-AMINO-4-HYDROXY-6-HYDROXYMETHYLDIHYDROPTERIDINE PYROPHOSPHOKINASE"/>
    <property type="match status" value="1"/>
</dbReference>
<name>A0A1V4QFX3_UNCW3</name>
<dbReference type="UniPathway" id="UPA00077">
    <property type="reaction ID" value="UER00155"/>
</dbReference>
<dbReference type="InterPro" id="IPR000550">
    <property type="entry name" value="Hppk"/>
</dbReference>
<keyword evidence="6" id="KW-0067">ATP-binding</keyword>
<dbReference type="AlphaFoldDB" id="A0A1V4QFX3"/>
<evidence type="ECO:0000313" key="10">
    <source>
        <dbReference type="Proteomes" id="UP000191663"/>
    </source>
</evidence>
<evidence type="ECO:0000256" key="4">
    <source>
        <dbReference type="ARBA" id="ARBA00022741"/>
    </source>
</evidence>
<comment type="pathway">
    <text evidence="1">Cofactor biosynthesis; tetrahydrofolate biosynthesis; 2-amino-4-hydroxy-6-hydroxymethyl-7,8-dihydropteridine diphosphate from 7,8-dihydroneopterin triphosphate: step 4/4.</text>
</comment>
<evidence type="ECO:0000256" key="3">
    <source>
        <dbReference type="ARBA" id="ARBA00022679"/>
    </source>
</evidence>
<dbReference type="Proteomes" id="UP000191663">
    <property type="component" value="Unassembled WGS sequence"/>
</dbReference>
<sequence length="160" mass="18442">MEKIFLLLGTNLGNGKENLIRALDELEKKGITILRRSRIYKTQPWGYSNQPDFLNLGVEVKCDYPPTELLNILKQIEKKLGRIKGPRWGPRLIDIDIIFYGNQIVKTRELTIPHPQFFNRPFALHIIAELAPDFIPPGSDLRMSEISREVSDEGIQIYRG</sequence>
<dbReference type="CDD" id="cd00483">
    <property type="entry name" value="HPPK"/>
    <property type="match status" value="1"/>
</dbReference>
<dbReference type="Pfam" id="PF01288">
    <property type="entry name" value="HPPK"/>
    <property type="match status" value="1"/>
</dbReference>
<comment type="caution">
    <text evidence="9">The sequence shown here is derived from an EMBL/GenBank/DDBJ whole genome shotgun (WGS) entry which is preliminary data.</text>
</comment>
<dbReference type="GO" id="GO:0003848">
    <property type="term" value="F:2-amino-4-hydroxy-6-hydroxymethyldihydropteridine diphosphokinase activity"/>
    <property type="evidence" value="ECO:0007669"/>
    <property type="project" value="UniProtKB-EC"/>
</dbReference>
<keyword evidence="4" id="KW-0547">Nucleotide-binding</keyword>
<dbReference type="EC" id="2.7.6.3" evidence="2"/>
<accession>A0A1V4QFX3</accession>
<evidence type="ECO:0000259" key="8">
    <source>
        <dbReference type="PROSITE" id="PS00794"/>
    </source>
</evidence>
<dbReference type="Gene3D" id="3.30.70.560">
    <property type="entry name" value="7,8-Dihydro-6-hydroxymethylpterin-pyrophosphokinase HPPK"/>
    <property type="match status" value="1"/>
</dbReference>
<dbReference type="PROSITE" id="PS00794">
    <property type="entry name" value="HPPK"/>
    <property type="match status" value="1"/>
</dbReference>
<feature type="domain" description="7,8-dihydro-6-hydroxymethylpterin-pyrophosphokinase" evidence="8">
    <location>
        <begin position="87"/>
        <end position="98"/>
    </location>
</feature>
<evidence type="ECO:0000256" key="6">
    <source>
        <dbReference type="ARBA" id="ARBA00022840"/>
    </source>
</evidence>
<dbReference type="GO" id="GO:0046654">
    <property type="term" value="P:tetrahydrofolate biosynthetic process"/>
    <property type="evidence" value="ECO:0007669"/>
    <property type="project" value="UniProtKB-UniPathway"/>
</dbReference>
<dbReference type="NCBIfam" id="TIGR01498">
    <property type="entry name" value="folK"/>
    <property type="match status" value="1"/>
</dbReference>
<keyword evidence="7" id="KW-0289">Folate biosynthesis</keyword>
<dbReference type="InterPro" id="IPR035907">
    <property type="entry name" value="Hppk_sf"/>
</dbReference>
<evidence type="ECO:0000256" key="2">
    <source>
        <dbReference type="ARBA" id="ARBA00013253"/>
    </source>
</evidence>
<dbReference type="GO" id="GO:0005524">
    <property type="term" value="F:ATP binding"/>
    <property type="evidence" value="ECO:0007669"/>
    <property type="project" value="UniProtKB-KW"/>
</dbReference>
<organism evidence="9 10">
    <name type="scientific">candidate division WOR-3 bacterium 4484_100</name>
    <dbReference type="NCBI Taxonomy" id="1936077"/>
    <lineage>
        <taxon>Bacteria</taxon>
        <taxon>Bacteria division WOR-3</taxon>
    </lineage>
</organism>
<keyword evidence="5 9" id="KW-0418">Kinase</keyword>
<evidence type="ECO:0000256" key="5">
    <source>
        <dbReference type="ARBA" id="ARBA00022777"/>
    </source>
</evidence>
<gene>
    <name evidence="9" type="ORF">BXT86_05480</name>
</gene>
<dbReference type="EMBL" id="MUKB01000098">
    <property type="protein sequence ID" value="OPX17626.1"/>
    <property type="molecule type" value="Genomic_DNA"/>
</dbReference>
<protein>
    <recommendedName>
        <fullName evidence="2">2-amino-4-hydroxy-6-hydroxymethyldihydropteridine diphosphokinase</fullName>
        <ecNumber evidence="2">2.7.6.3</ecNumber>
    </recommendedName>
</protein>